<evidence type="ECO:0000259" key="3">
    <source>
        <dbReference type="Pfam" id="PF13731"/>
    </source>
</evidence>
<feature type="compositionally biased region" description="Low complexity" evidence="1">
    <location>
        <begin position="50"/>
        <end position="61"/>
    </location>
</feature>
<name>A0A1D2KBM1_BROTH</name>
<dbReference type="OrthoDB" id="2356942at2"/>
<evidence type="ECO:0000256" key="2">
    <source>
        <dbReference type="SAM" id="SignalP"/>
    </source>
</evidence>
<protein>
    <submittedName>
        <fullName evidence="4">WxL domain-containing protein</fullName>
    </submittedName>
</protein>
<feature type="domain" description="WxL" evidence="3">
    <location>
        <begin position="31"/>
        <end position="219"/>
    </location>
</feature>
<dbReference type="EMBL" id="CP023483">
    <property type="protein sequence ID" value="ATF26280.1"/>
    <property type="molecule type" value="Genomic_DNA"/>
</dbReference>
<evidence type="ECO:0000313" key="5">
    <source>
        <dbReference type="Proteomes" id="UP000243591"/>
    </source>
</evidence>
<proteinExistence type="predicted"/>
<gene>
    <name evidence="4" type="ORF">CNY62_07770</name>
</gene>
<evidence type="ECO:0000313" key="4">
    <source>
        <dbReference type="EMBL" id="ATF26280.1"/>
    </source>
</evidence>
<dbReference type="KEGG" id="bths:CNY62_07770"/>
<dbReference type="RefSeq" id="WP_069125376.1">
    <property type="nucleotide sequence ID" value="NZ_CP023483.1"/>
</dbReference>
<dbReference type="Pfam" id="PF13731">
    <property type="entry name" value="WxL"/>
    <property type="match status" value="1"/>
</dbReference>
<keyword evidence="5" id="KW-1185">Reference proteome</keyword>
<evidence type="ECO:0000256" key="1">
    <source>
        <dbReference type="SAM" id="MobiDB-lite"/>
    </source>
</evidence>
<dbReference type="InterPro" id="IPR027994">
    <property type="entry name" value="WxL_dom"/>
</dbReference>
<accession>A0A1D2KBM1</accession>
<sequence length="226" mass="23306">MKKIEVLGITLVSVALLGGAGTTVLAAEGDTGATTKGTIIFKANDRVTPPVVVPVTPTDPTDPNKEGDKPTGNTEPLRIDLAPNFHFGEFTVGTGVHTASNTRLNSNLQVTDGRGTLAGWTVSVSKTAFTNSGHTLPATFTLTSAEVKNGTNVTAALAGDIKTAVTVDTASQPVFAANADEGGGTYFKNFDGNKATLTFNTDTAKVGEYQSTLTWTLTSATVEGAR</sequence>
<feature type="signal peptide" evidence="2">
    <location>
        <begin position="1"/>
        <end position="26"/>
    </location>
</feature>
<feature type="chain" id="PRO_5030026220" evidence="2">
    <location>
        <begin position="27"/>
        <end position="226"/>
    </location>
</feature>
<dbReference type="AlphaFoldDB" id="A0A1D2KBM1"/>
<keyword evidence="2" id="KW-0732">Signal</keyword>
<feature type="region of interest" description="Disordered" evidence="1">
    <location>
        <begin position="50"/>
        <end position="76"/>
    </location>
</feature>
<dbReference type="Proteomes" id="UP000243591">
    <property type="component" value="Chromosome"/>
</dbReference>
<reference evidence="4 5" key="1">
    <citation type="submission" date="2017-09" db="EMBL/GenBank/DDBJ databases">
        <title>Complete Genome Sequences of Two Strains of the Meat Spoilage Bacterium Brochothrix thermosphacta Isolated from Ground Chicken.</title>
        <authorList>
            <person name="Paoli G.C."/>
            <person name="Wijey C."/>
            <person name="Chen C.-Y."/>
            <person name="Nguyen L."/>
            <person name="Yan X."/>
            <person name="Irwin P.L."/>
        </authorList>
    </citation>
    <scope>NUCLEOTIDE SEQUENCE [LARGE SCALE GENOMIC DNA]</scope>
    <source>
        <strain evidence="4 5">BI</strain>
    </source>
</reference>
<organism evidence="4 5">
    <name type="scientific">Brochothrix thermosphacta</name>
    <name type="common">Microbacterium thermosphactum</name>
    <dbReference type="NCBI Taxonomy" id="2756"/>
    <lineage>
        <taxon>Bacteria</taxon>
        <taxon>Bacillati</taxon>
        <taxon>Bacillota</taxon>
        <taxon>Bacilli</taxon>
        <taxon>Bacillales</taxon>
        <taxon>Listeriaceae</taxon>
        <taxon>Brochothrix</taxon>
    </lineage>
</organism>